<dbReference type="Proteomes" id="UP000068447">
    <property type="component" value="Chromosome"/>
</dbReference>
<organism evidence="1 2">
    <name type="scientific">Lacimicrobium alkaliphilum</name>
    <dbReference type="NCBI Taxonomy" id="1526571"/>
    <lineage>
        <taxon>Bacteria</taxon>
        <taxon>Pseudomonadati</taxon>
        <taxon>Pseudomonadota</taxon>
        <taxon>Gammaproteobacteria</taxon>
        <taxon>Alteromonadales</taxon>
        <taxon>Alteromonadaceae</taxon>
        <taxon>Lacimicrobium</taxon>
    </lineage>
</organism>
<dbReference type="EMBL" id="CP013650">
    <property type="protein sequence ID" value="ALS99119.1"/>
    <property type="molecule type" value="Genomic_DNA"/>
</dbReference>
<accession>A0A0U3AYB0</accession>
<reference evidence="1 2" key="1">
    <citation type="submission" date="2015-12" db="EMBL/GenBank/DDBJ databases">
        <title>Complete genome of Lacimicrobium alkaliphilum KCTC 32984.</title>
        <authorList>
            <person name="Kim S.-G."/>
            <person name="Lee Y.-J."/>
        </authorList>
    </citation>
    <scope>NUCLEOTIDE SEQUENCE [LARGE SCALE GENOMIC DNA]</scope>
    <source>
        <strain evidence="1 2">YelD216</strain>
    </source>
</reference>
<evidence type="ECO:0000313" key="2">
    <source>
        <dbReference type="Proteomes" id="UP000068447"/>
    </source>
</evidence>
<keyword evidence="2" id="KW-1185">Reference proteome</keyword>
<evidence type="ECO:0008006" key="3">
    <source>
        <dbReference type="Google" id="ProtNLM"/>
    </source>
</evidence>
<protein>
    <recommendedName>
        <fullName evidence="3">Peptidase M61 catalytic domain-containing protein</fullName>
    </recommendedName>
</protein>
<dbReference type="KEGG" id="lal:AT746_13155"/>
<name>A0A0U3AYB0_9ALTE</name>
<gene>
    <name evidence="1" type="ORF">AT746_13155</name>
</gene>
<dbReference type="RefSeq" id="WP_062481028.1">
    <property type="nucleotide sequence ID" value="NZ_CP013650.1"/>
</dbReference>
<evidence type="ECO:0000313" key="1">
    <source>
        <dbReference type="EMBL" id="ALS99119.1"/>
    </source>
</evidence>
<dbReference type="SUPFAM" id="SSF55486">
    <property type="entry name" value="Metalloproteases ('zincins'), catalytic domain"/>
    <property type="match status" value="1"/>
</dbReference>
<proteinExistence type="predicted"/>
<sequence>MRLSLCCGFLFLLPTLLFGADLPRTYLVKGAERFSPEQQQKLTQWLDFGVTQTARVFGDYPFTMELHLNPRQSRQPVPWANTWRAGVQSIHLYVDSRFSLQHFINDWTLYHELSHLALPYLGDRHAWFAEGFASFMQYQIMHRAGLLQQSPAQWYMDKLGPHRRWYKSDYSVTEVANRLLTQGKYPAAYWGSAWFFVMADEQLVKQKGIRLTTLIANYQHCCRLQDNTLKQVLTSLDTLSDTDLFTQLYQKFTQNPARNVLPVSID</sequence>
<dbReference type="AlphaFoldDB" id="A0A0U3AYB0"/>